<dbReference type="Proteomes" id="UP000028534">
    <property type="component" value="Unassembled WGS sequence"/>
</dbReference>
<evidence type="ECO:0000256" key="1">
    <source>
        <dbReference type="SAM" id="Phobius"/>
    </source>
</evidence>
<dbReference type="PATRIC" id="fig|13690.10.peg.544"/>
<name>A0A084ESY3_SPHYA</name>
<keyword evidence="1" id="KW-0812">Transmembrane</keyword>
<feature type="transmembrane region" description="Helical" evidence="1">
    <location>
        <begin position="236"/>
        <end position="266"/>
    </location>
</feature>
<evidence type="ECO:0000313" key="3">
    <source>
        <dbReference type="Proteomes" id="UP000028534"/>
    </source>
</evidence>
<gene>
    <name evidence="2" type="ORF">CP98_00524</name>
</gene>
<sequence>MGTASGLQALLWLDRDMAELHSPFLLPPGSVRPFDLVYDGVTQGIEARIADSQAPLSPGGRAWLARLVSGFQAERALWNDRSELAAYRARWLLLRTRALRLAAGAYLHISYDLPRALADAWPGSAAFNSLSEAEGEAIYEGLAPLFTDRFHASARRYAIVGIGWPIGYLSPGMGGWIVNWILLLREGAWRHGRKLASQPAMRPLRESAMAKAMTAALEDVSRIFPWDASLLRPPVFAAPLVVSAFSLLAVLMPILLVVALTAYLAYRLGREQAWRRLQEGQFMALFAAILQDYMEAAVNEPETFDQYLAARRRGGPGSPF</sequence>
<organism evidence="2 3">
    <name type="scientific">Sphingobium yanoikuyae</name>
    <name type="common">Sphingomonas yanoikuyae</name>
    <dbReference type="NCBI Taxonomy" id="13690"/>
    <lineage>
        <taxon>Bacteria</taxon>
        <taxon>Pseudomonadati</taxon>
        <taxon>Pseudomonadota</taxon>
        <taxon>Alphaproteobacteria</taxon>
        <taxon>Sphingomonadales</taxon>
        <taxon>Sphingomonadaceae</taxon>
        <taxon>Sphingobium</taxon>
    </lineage>
</organism>
<keyword evidence="1" id="KW-1133">Transmembrane helix</keyword>
<dbReference type="EMBL" id="JGVR01000002">
    <property type="protein sequence ID" value="KEZ21075.1"/>
    <property type="molecule type" value="Genomic_DNA"/>
</dbReference>
<proteinExistence type="predicted"/>
<keyword evidence="1" id="KW-0472">Membrane</keyword>
<accession>A0A084ESY3</accession>
<dbReference type="eggNOG" id="ENOG5030S16">
    <property type="taxonomic scope" value="Bacteria"/>
</dbReference>
<feature type="transmembrane region" description="Helical" evidence="1">
    <location>
        <begin position="157"/>
        <end position="182"/>
    </location>
</feature>
<evidence type="ECO:0000313" key="2">
    <source>
        <dbReference type="EMBL" id="KEZ21075.1"/>
    </source>
</evidence>
<protein>
    <submittedName>
        <fullName evidence="2">Uncharacterized protein</fullName>
    </submittedName>
</protein>
<reference evidence="2 3" key="1">
    <citation type="submission" date="2014-03" db="EMBL/GenBank/DDBJ databases">
        <title>Genome sequence of Sphingobium yanoikuyae B1.</title>
        <authorList>
            <person name="Gan H.M."/>
            <person name="Gan H.Y."/>
            <person name="Savka M.A."/>
        </authorList>
    </citation>
    <scope>NUCLEOTIDE SEQUENCE [LARGE SCALE GENOMIC DNA]</scope>
    <source>
        <strain evidence="2 3">B1</strain>
    </source>
</reference>
<comment type="caution">
    <text evidence="2">The sequence shown here is derived from an EMBL/GenBank/DDBJ whole genome shotgun (WGS) entry which is preliminary data.</text>
</comment>
<dbReference type="AlphaFoldDB" id="A0A084ESY3"/>